<dbReference type="EMBL" id="CP039381">
    <property type="protein sequence ID" value="QCT06848.1"/>
    <property type="molecule type" value="Genomic_DNA"/>
</dbReference>
<proteinExistence type="predicted"/>
<evidence type="ECO:0000313" key="2">
    <source>
        <dbReference type="Proteomes" id="UP000301475"/>
    </source>
</evidence>
<dbReference type="Proteomes" id="UP000301475">
    <property type="component" value="Chromosome"/>
</dbReference>
<dbReference type="KEGG" id="ruj:E5Z56_05480"/>
<evidence type="ECO:0000313" key="1">
    <source>
        <dbReference type="EMBL" id="QCT06848.1"/>
    </source>
</evidence>
<gene>
    <name evidence="1" type="ORF">E5Z56_05480</name>
</gene>
<dbReference type="RefSeq" id="WP_138156928.1">
    <property type="nucleotide sequence ID" value="NZ_CP039381.1"/>
</dbReference>
<sequence>MLDKASIGKPIIVITKYEGINESVGDYTRVTVIDSGNLGGCLDTDYDLAEWYIDENGDFCSYGVDRLGVRTEQYFALNEEAPLSMIQHLFADFDDEDFDYEVLDEILDSIGDDVLSALRNNRCFDCRGAYNGE</sequence>
<dbReference type="AlphaFoldDB" id="A0A4P8Y108"/>
<dbReference type="OrthoDB" id="1070658at2"/>
<accession>A0A4P8Y108</accession>
<keyword evidence="2" id="KW-1185">Reference proteome</keyword>
<protein>
    <submittedName>
        <fullName evidence="1">Uncharacterized protein</fullName>
    </submittedName>
</protein>
<reference evidence="1 2" key="1">
    <citation type="submission" date="2019-04" db="EMBL/GenBank/DDBJ databases">
        <authorList>
            <person name="Embree M."/>
            <person name="Gaffney J.R."/>
        </authorList>
    </citation>
    <scope>NUCLEOTIDE SEQUENCE [LARGE SCALE GENOMIC DNA]</scope>
    <source>
        <strain evidence="1 2">JE7A12</strain>
    </source>
</reference>
<organism evidence="1 2">
    <name type="scientific">Ruminococcus bovis</name>
    <dbReference type="NCBI Taxonomy" id="2564099"/>
    <lineage>
        <taxon>Bacteria</taxon>
        <taxon>Bacillati</taxon>
        <taxon>Bacillota</taxon>
        <taxon>Clostridia</taxon>
        <taxon>Eubacteriales</taxon>
        <taxon>Oscillospiraceae</taxon>
        <taxon>Ruminococcus</taxon>
    </lineage>
</organism>
<name>A0A4P8Y108_9FIRM</name>